<evidence type="ECO:0000313" key="2">
    <source>
        <dbReference type="RefSeq" id="XP_033462830.1"/>
    </source>
</evidence>
<dbReference type="AlphaFoldDB" id="A0A6J3MDW1"/>
<dbReference type="GeneID" id="54366908"/>
<reference evidence="2" key="1">
    <citation type="submission" date="2020-01" db="EMBL/GenBank/DDBJ databases">
        <authorList>
            <consortium name="DOE Joint Genome Institute"/>
            <person name="Haridas S."/>
            <person name="Albert R."/>
            <person name="Binder M."/>
            <person name="Bloem J."/>
            <person name="Labutti K."/>
            <person name="Salamov A."/>
            <person name="Andreopoulos B."/>
            <person name="Baker S.E."/>
            <person name="Barry K."/>
            <person name="Bills G."/>
            <person name="Bluhm B.H."/>
            <person name="Cannon C."/>
            <person name="Castanera R."/>
            <person name="Culley D.E."/>
            <person name="Daum C."/>
            <person name="Ezra D."/>
            <person name="Gonzalez J.B."/>
            <person name="Henrissat B."/>
            <person name="Kuo A."/>
            <person name="Liang C."/>
            <person name="Lipzen A."/>
            <person name="Lutzoni F."/>
            <person name="Magnuson J."/>
            <person name="Mondo S."/>
            <person name="Nolan M."/>
            <person name="Ohm R."/>
            <person name="Pangilinan J."/>
            <person name="Park H.-J."/>
            <person name="Ramirez L."/>
            <person name="Alfaro M."/>
            <person name="Sun H."/>
            <person name="Tritt A."/>
            <person name="Yoshinaga Y."/>
            <person name="Zwiers L.-H."/>
            <person name="Turgeon B.G."/>
            <person name="Goodwin S.B."/>
            <person name="Spatafora J.W."/>
            <person name="Crous P.W."/>
            <person name="Grigoriev I.V."/>
        </authorList>
    </citation>
    <scope>NUCLEOTIDE SEQUENCE</scope>
    <source>
        <strain evidence="2">CBS 342.82</strain>
    </source>
</reference>
<proteinExistence type="predicted"/>
<organism evidence="2">
    <name type="scientific">Dissoconium aciculare CBS 342.82</name>
    <dbReference type="NCBI Taxonomy" id="1314786"/>
    <lineage>
        <taxon>Eukaryota</taxon>
        <taxon>Fungi</taxon>
        <taxon>Dikarya</taxon>
        <taxon>Ascomycota</taxon>
        <taxon>Pezizomycotina</taxon>
        <taxon>Dothideomycetes</taxon>
        <taxon>Dothideomycetidae</taxon>
        <taxon>Mycosphaerellales</taxon>
        <taxon>Dissoconiaceae</taxon>
        <taxon>Dissoconium</taxon>
    </lineage>
</organism>
<protein>
    <submittedName>
        <fullName evidence="2">Uncharacterized protein</fullName>
    </submittedName>
</protein>
<evidence type="ECO:0000313" key="1">
    <source>
        <dbReference type="Proteomes" id="UP000504637"/>
    </source>
</evidence>
<name>A0A6J3MDW1_9PEZI</name>
<keyword evidence="1" id="KW-1185">Reference proteome</keyword>
<reference evidence="2" key="2">
    <citation type="submission" date="2020-04" db="EMBL/GenBank/DDBJ databases">
        <authorList>
            <consortium name="NCBI Genome Project"/>
        </authorList>
    </citation>
    <scope>NUCLEOTIDE SEQUENCE</scope>
    <source>
        <strain evidence="2">CBS 342.82</strain>
    </source>
</reference>
<gene>
    <name evidence="2" type="ORF">K489DRAFT_98720</name>
</gene>
<accession>A0A6J3MDW1</accession>
<dbReference type="RefSeq" id="XP_033462830.1">
    <property type="nucleotide sequence ID" value="XM_033609107.1"/>
</dbReference>
<dbReference type="Proteomes" id="UP000504637">
    <property type="component" value="Unplaced"/>
</dbReference>
<reference evidence="2" key="3">
    <citation type="submission" date="2025-08" db="UniProtKB">
        <authorList>
            <consortium name="RefSeq"/>
        </authorList>
    </citation>
    <scope>IDENTIFICATION</scope>
    <source>
        <strain evidence="2">CBS 342.82</strain>
    </source>
</reference>
<sequence>MEFQIRIDRTMITSELSCGVLQVVHARIGQPHDEFLPQPCVDDTTASPYSMVGRRRIVASPLRITSVKTEIPLEHESHHRSPVHSARLKHCPEACSTSARRQSLDKYLVNKAFVLREHDFCIAGSTSPFSSCMGPEEMDSAFRISIRDRIYVGISDLLPIMAPLVLIYCGADDHWRVD</sequence>